<dbReference type="PANTHER" id="PTHR30582">
    <property type="entry name" value="L,D-TRANSPEPTIDASE"/>
    <property type="match status" value="1"/>
</dbReference>
<reference evidence="14" key="1">
    <citation type="journal article" date="2019" name="Int. J. Syst. Evol. Microbiol.">
        <title>The Global Catalogue of Microorganisms (GCM) 10K type strain sequencing project: providing services to taxonomists for standard genome sequencing and annotation.</title>
        <authorList>
            <consortium name="The Broad Institute Genomics Platform"/>
            <consortium name="The Broad Institute Genome Sequencing Center for Infectious Disease"/>
            <person name="Wu L."/>
            <person name="Ma J."/>
        </authorList>
    </citation>
    <scope>NUCLEOTIDE SEQUENCE [LARGE SCALE GENOMIC DNA]</scope>
    <source>
        <strain evidence="14">KCTC 42282</strain>
    </source>
</reference>
<feature type="domain" description="L,D-TPase catalytic" evidence="12">
    <location>
        <begin position="104"/>
        <end position="246"/>
    </location>
</feature>
<evidence type="ECO:0000256" key="2">
    <source>
        <dbReference type="ARBA" id="ARBA00005992"/>
    </source>
</evidence>
<dbReference type="Proteomes" id="UP001595704">
    <property type="component" value="Unassembled WGS sequence"/>
</dbReference>
<comment type="caution">
    <text evidence="13">The sequence shown here is derived from an EMBL/GenBank/DDBJ whole genome shotgun (WGS) entry which is preliminary data.</text>
</comment>
<gene>
    <name evidence="13" type="ORF">ACFONL_20575</name>
</gene>
<evidence type="ECO:0000256" key="1">
    <source>
        <dbReference type="ARBA" id="ARBA00004752"/>
    </source>
</evidence>
<keyword evidence="3" id="KW-0328">Glycosyltransferase</keyword>
<dbReference type="PANTHER" id="PTHR30582:SF24">
    <property type="entry name" value="L,D-TRANSPEPTIDASE ERFK_SRFK-RELATED"/>
    <property type="match status" value="1"/>
</dbReference>
<evidence type="ECO:0000256" key="5">
    <source>
        <dbReference type="ARBA" id="ARBA00022801"/>
    </source>
</evidence>
<evidence type="ECO:0000256" key="9">
    <source>
        <dbReference type="PROSITE-ProRule" id="PRU01373"/>
    </source>
</evidence>
<evidence type="ECO:0000256" key="7">
    <source>
        <dbReference type="ARBA" id="ARBA00022984"/>
    </source>
</evidence>
<feature type="active site" description="Proton donor/acceptor" evidence="9">
    <location>
        <position position="206"/>
    </location>
</feature>
<feature type="region of interest" description="Disordered" evidence="10">
    <location>
        <begin position="250"/>
        <end position="274"/>
    </location>
</feature>
<keyword evidence="6 9" id="KW-0133">Cell shape</keyword>
<feature type="compositionally biased region" description="Low complexity" evidence="10">
    <location>
        <begin position="37"/>
        <end position="47"/>
    </location>
</feature>
<dbReference type="InterPro" id="IPR050979">
    <property type="entry name" value="LD-transpeptidase"/>
</dbReference>
<feature type="chain" id="PRO_5045297764" evidence="11">
    <location>
        <begin position="20"/>
        <end position="274"/>
    </location>
</feature>
<dbReference type="PROSITE" id="PS52029">
    <property type="entry name" value="LD_TPASE"/>
    <property type="match status" value="1"/>
</dbReference>
<keyword evidence="14" id="KW-1185">Reference proteome</keyword>
<dbReference type="InterPro" id="IPR038063">
    <property type="entry name" value="Transpep_catalytic_dom"/>
</dbReference>
<dbReference type="RefSeq" id="WP_191318836.1">
    <property type="nucleotide sequence ID" value="NZ_BNCG01000004.1"/>
</dbReference>
<keyword evidence="4 13" id="KW-0808">Transferase</keyword>
<dbReference type="InterPro" id="IPR005490">
    <property type="entry name" value="LD_TPept_cat_dom"/>
</dbReference>
<organism evidence="13 14">
    <name type="scientific">Camelimonas fluminis</name>
    <dbReference type="NCBI Taxonomy" id="1576911"/>
    <lineage>
        <taxon>Bacteria</taxon>
        <taxon>Pseudomonadati</taxon>
        <taxon>Pseudomonadota</taxon>
        <taxon>Alphaproteobacteria</taxon>
        <taxon>Hyphomicrobiales</taxon>
        <taxon>Chelatococcaceae</taxon>
        <taxon>Camelimonas</taxon>
    </lineage>
</organism>
<sequence length="274" mass="29227">MQVLSRRSLLLAASTLALAACQTRGPGSLENELQKTAGAPGSAAAPANQPPPPTPLSDPTPDDYTAMYAPVPDDKFPIPGVPQGSVNPAFLRRKVAYNGPEAPGTIVIDPSRRYLYLVQPGGSAIRYGVGVGREGFGWSGEATINSKQEWPDWYPPKEMIDRQPELKRVVVKLQSGVGVAGGLRNPLGARALYLYQNGKDTLFRIHGTNEPRTIGSRVSSGCIRMVNQDVMDLYARTPLGSKVVVLSGPGHNGMTQPAAVRPKKKRKPAEAAPA</sequence>
<evidence type="ECO:0000256" key="11">
    <source>
        <dbReference type="SAM" id="SignalP"/>
    </source>
</evidence>
<feature type="region of interest" description="Disordered" evidence="10">
    <location>
        <begin position="27"/>
        <end position="69"/>
    </location>
</feature>
<comment type="pathway">
    <text evidence="1 9">Cell wall biogenesis; peptidoglycan biosynthesis.</text>
</comment>
<dbReference type="CDD" id="cd16913">
    <property type="entry name" value="YkuD_like"/>
    <property type="match status" value="1"/>
</dbReference>
<dbReference type="Gene3D" id="2.40.440.10">
    <property type="entry name" value="L,D-transpeptidase catalytic domain-like"/>
    <property type="match status" value="1"/>
</dbReference>
<feature type="compositionally biased region" description="Pro residues" evidence="10">
    <location>
        <begin position="48"/>
        <end position="58"/>
    </location>
</feature>
<comment type="similarity">
    <text evidence="2">Belongs to the YkuD family.</text>
</comment>
<evidence type="ECO:0000256" key="8">
    <source>
        <dbReference type="ARBA" id="ARBA00023316"/>
    </source>
</evidence>
<evidence type="ECO:0000256" key="3">
    <source>
        <dbReference type="ARBA" id="ARBA00022676"/>
    </source>
</evidence>
<evidence type="ECO:0000256" key="4">
    <source>
        <dbReference type="ARBA" id="ARBA00022679"/>
    </source>
</evidence>
<keyword evidence="13" id="KW-0012">Acyltransferase</keyword>
<evidence type="ECO:0000259" key="12">
    <source>
        <dbReference type="PROSITE" id="PS52029"/>
    </source>
</evidence>
<evidence type="ECO:0000256" key="10">
    <source>
        <dbReference type="SAM" id="MobiDB-lite"/>
    </source>
</evidence>
<keyword evidence="5" id="KW-0378">Hydrolase</keyword>
<dbReference type="Pfam" id="PF03734">
    <property type="entry name" value="YkuD"/>
    <property type="match status" value="1"/>
</dbReference>
<feature type="active site" description="Nucleophile" evidence="9">
    <location>
        <position position="222"/>
    </location>
</feature>
<keyword evidence="8 9" id="KW-0961">Cell wall biogenesis/degradation</keyword>
<keyword evidence="11" id="KW-0732">Signal</keyword>
<evidence type="ECO:0000313" key="13">
    <source>
        <dbReference type="EMBL" id="MFC3639740.1"/>
    </source>
</evidence>
<proteinExistence type="inferred from homology"/>
<dbReference type="GO" id="GO:0016746">
    <property type="term" value="F:acyltransferase activity"/>
    <property type="evidence" value="ECO:0007669"/>
    <property type="project" value="UniProtKB-KW"/>
</dbReference>
<keyword evidence="7 9" id="KW-0573">Peptidoglycan synthesis</keyword>
<evidence type="ECO:0000313" key="14">
    <source>
        <dbReference type="Proteomes" id="UP001595704"/>
    </source>
</evidence>
<accession>A0ABV7UMR7</accession>
<feature type="signal peptide" evidence="11">
    <location>
        <begin position="1"/>
        <end position="19"/>
    </location>
</feature>
<dbReference type="EMBL" id="JBHRYC010000098">
    <property type="protein sequence ID" value="MFC3639740.1"/>
    <property type="molecule type" value="Genomic_DNA"/>
</dbReference>
<dbReference type="SUPFAM" id="SSF141523">
    <property type="entry name" value="L,D-transpeptidase catalytic domain-like"/>
    <property type="match status" value="1"/>
</dbReference>
<dbReference type="PROSITE" id="PS51257">
    <property type="entry name" value="PROKAR_LIPOPROTEIN"/>
    <property type="match status" value="1"/>
</dbReference>
<dbReference type="EC" id="2.3.2.-" evidence="13"/>
<protein>
    <submittedName>
        <fullName evidence="13">L,D-transpeptidase</fullName>
        <ecNumber evidence="13">2.3.2.-</ecNumber>
    </submittedName>
</protein>
<evidence type="ECO:0000256" key="6">
    <source>
        <dbReference type="ARBA" id="ARBA00022960"/>
    </source>
</evidence>
<name>A0ABV7UMR7_9HYPH</name>